<dbReference type="AlphaFoldDB" id="A0A8C2XX01"/>
<reference evidence="2" key="1">
    <citation type="submission" date="2019-03" db="EMBL/GenBank/DDBJ databases">
        <title>Genome sequencing and reference-guided assembly of Black Bengal Goat (Capra hircus).</title>
        <authorList>
            <person name="Siddiki A.Z."/>
            <person name="Baten A."/>
            <person name="Billah M."/>
            <person name="Alam M.A.U."/>
            <person name="Shawrob K.S.M."/>
            <person name="Saha S."/>
            <person name="Chowdhury M."/>
            <person name="Rahman A.H."/>
            <person name="Stear M."/>
            <person name="Miah G."/>
            <person name="Das G.B."/>
            <person name="Hossain M.M."/>
            <person name="Kumkum M."/>
            <person name="Islam M.S."/>
            <person name="Mollah A.M."/>
            <person name="Ahsan A."/>
            <person name="Tusar F."/>
            <person name="Khan M.K.I."/>
        </authorList>
    </citation>
    <scope>NUCLEOTIDE SEQUENCE [LARGE SCALE GENOMIC DNA]</scope>
</reference>
<evidence type="ECO:0000256" key="1">
    <source>
        <dbReference type="SAM" id="MobiDB-lite"/>
    </source>
</evidence>
<proteinExistence type="predicted"/>
<reference evidence="2" key="2">
    <citation type="submission" date="2025-08" db="UniProtKB">
        <authorList>
            <consortium name="Ensembl"/>
        </authorList>
    </citation>
    <scope>IDENTIFICATION</scope>
</reference>
<organism evidence="2">
    <name type="scientific">Capra hircus</name>
    <name type="common">Goat</name>
    <dbReference type="NCBI Taxonomy" id="9925"/>
    <lineage>
        <taxon>Eukaryota</taxon>
        <taxon>Metazoa</taxon>
        <taxon>Chordata</taxon>
        <taxon>Craniata</taxon>
        <taxon>Vertebrata</taxon>
        <taxon>Euteleostomi</taxon>
        <taxon>Mammalia</taxon>
        <taxon>Eutheria</taxon>
        <taxon>Laurasiatheria</taxon>
        <taxon>Artiodactyla</taxon>
        <taxon>Ruminantia</taxon>
        <taxon>Pecora</taxon>
        <taxon>Bovidae</taxon>
        <taxon>Caprinae</taxon>
        <taxon>Capra</taxon>
    </lineage>
</organism>
<protein>
    <submittedName>
        <fullName evidence="2">Uncharacterized protein</fullName>
    </submittedName>
</protein>
<name>A0A8C2XX01_CAPHI</name>
<dbReference type="Gene3D" id="3.40.980.10">
    <property type="entry name" value="MoaB/Mog-like domain"/>
    <property type="match status" value="1"/>
</dbReference>
<dbReference type="InterPro" id="IPR036425">
    <property type="entry name" value="MoaB/Mog-like_dom_sf"/>
</dbReference>
<evidence type="ECO:0000313" key="2">
    <source>
        <dbReference type="Ensembl" id="ENSCHIP00010029206.1"/>
    </source>
</evidence>
<sequence>QTTRSRARQGIASVWGSAEPAFVSRAHSLRVLLANPALLARPGAFPGPVWAGPAPSRSQHFATERSLLPSLSTSSTIRGVAPPLARVHPRNLGSLCSPFPSVSCRLAALGLALRRAARVSAASLLRLRAVSLGSHRVPRPPAALRLRPEVGVPRPDSAPPSPPRTRALGARPLTRAGRGALGRLPLLPCSARAPLALSLSRSPRRARSRPARSGLWLLPAPVSAVTALGNMATEGMILTNHDHQIRVGVLTVSDSCFRNLAEDRSGINLKDLVQDPSLKRRKRIFRFGLC</sequence>
<dbReference type="Ensembl" id="ENSCHIT00010041192.1">
    <property type="protein sequence ID" value="ENSCHIP00010029206.1"/>
    <property type="gene ID" value="ENSCHIG00010021660.1"/>
</dbReference>
<accession>A0A8C2XX01</accession>
<feature type="region of interest" description="Disordered" evidence="1">
    <location>
        <begin position="142"/>
        <end position="169"/>
    </location>
</feature>